<dbReference type="InterPro" id="IPR036890">
    <property type="entry name" value="HATPase_C_sf"/>
</dbReference>
<evidence type="ECO:0000259" key="7">
    <source>
        <dbReference type="PROSITE" id="PS50112"/>
    </source>
</evidence>
<keyword evidence="10" id="KW-1185">Reference proteome</keyword>
<dbReference type="PANTHER" id="PTHR43304:SF1">
    <property type="entry name" value="PAC DOMAIN-CONTAINING PROTEIN"/>
    <property type="match status" value="1"/>
</dbReference>
<dbReference type="InterPro" id="IPR001610">
    <property type="entry name" value="PAC"/>
</dbReference>
<dbReference type="PROSITE" id="PS50113">
    <property type="entry name" value="PAC"/>
    <property type="match status" value="3"/>
</dbReference>
<dbReference type="SMART" id="SM00387">
    <property type="entry name" value="HATPase_c"/>
    <property type="match status" value="1"/>
</dbReference>
<dbReference type="SUPFAM" id="SSF55874">
    <property type="entry name" value="ATPase domain of HSP90 chaperone/DNA topoisomerase II/histidine kinase"/>
    <property type="match status" value="1"/>
</dbReference>
<dbReference type="PROSITE" id="PS50112">
    <property type="entry name" value="PAS"/>
    <property type="match status" value="3"/>
</dbReference>
<evidence type="ECO:0000256" key="3">
    <source>
        <dbReference type="ARBA" id="ARBA00022553"/>
    </source>
</evidence>
<dbReference type="OrthoDB" id="9766459at2"/>
<evidence type="ECO:0000259" key="8">
    <source>
        <dbReference type="PROSITE" id="PS50113"/>
    </source>
</evidence>
<dbReference type="InterPro" id="IPR003594">
    <property type="entry name" value="HATPase_dom"/>
</dbReference>
<dbReference type="InterPro" id="IPR035965">
    <property type="entry name" value="PAS-like_dom_sf"/>
</dbReference>
<dbReference type="NCBIfam" id="TIGR00229">
    <property type="entry name" value="sensory_box"/>
    <property type="match status" value="3"/>
</dbReference>
<dbReference type="RefSeq" id="WP_147921176.1">
    <property type="nucleotide sequence ID" value="NZ_VRTY01000022.1"/>
</dbReference>
<dbReference type="InterPro" id="IPR005467">
    <property type="entry name" value="His_kinase_dom"/>
</dbReference>
<dbReference type="Gene3D" id="3.30.450.20">
    <property type="entry name" value="PAS domain"/>
    <property type="match status" value="3"/>
</dbReference>
<dbReference type="Gene3D" id="1.10.287.130">
    <property type="match status" value="1"/>
</dbReference>
<feature type="domain" description="PAC" evidence="8">
    <location>
        <begin position="363"/>
        <end position="415"/>
    </location>
</feature>
<dbReference type="Proteomes" id="UP000321926">
    <property type="component" value="Unassembled WGS sequence"/>
</dbReference>
<evidence type="ECO:0000313" key="10">
    <source>
        <dbReference type="Proteomes" id="UP000321926"/>
    </source>
</evidence>
<dbReference type="AlphaFoldDB" id="A0A5C8K9Y8"/>
<proteinExistence type="predicted"/>
<dbReference type="CDD" id="cd00082">
    <property type="entry name" value="HisKA"/>
    <property type="match status" value="1"/>
</dbReference>
<comment type="catalytic activity">
    <reaction evidence="1">
        <text>ATP + protein L-histidine = ADP + protein N-phospho-L-histidine.</text>
        <dbReference type="EC" id="2.7.13.3"/>
    </reaction>
</comment>
<evidence type="ECO:0000259" key="6">
    <source>
        <dbReference type="PROSITE" id="PS50109"/>
    </source>
</evidence>
<dbReference type="PRINTS" id="PR00344">
    <property type="entry name" value="BCTRLSENSOR"/>
</dbReference>
<dbReference type="SMART" id="SM00086">
    <property type="entry name" value="PAC"/>
    <property type="match status" value="3"/>
</dbReference>
<evidence type="ECO:0000256" key="5">
    <source>
        <dbReference type="ARBA" id="ARBA00022777"/>
    </source>
</evidence>
<feature type="domain" description="PAC" evidence="8">
    <location>
        <begin position="228"/>
        <end position="280"/>
    </location>
</feature>
<dbReference type="SUPFAM" id="SSF55785">
    <property type="entry name" value="PYP-like sensor domain (PAS domain)"/>
    <property type="match status" value="3"/>
</dbReference>
<keyword evidence="3" id="KW-0597">Phosphoprotein</keyword>
<feature type="domain" description="PAS" evidence="7">
    <location>
        <begin position="18"/>
        <end position="64"/>
    </location>
</feature>
<dbReference type="InterPro" id="IPR000700">
    <property type="entry name" value="PAS-assoc_C"/>
</dbReference>
<dbReference type="InterPro" id="IPR036097">
    <property type="entry name" value="HisK_dim/P_sf"/>
</dbReference>
<evidence type="ECO:0000256" key="2">
    <source>
        <dbReference type="ARBA" id="ARBA00012438"/>
    </source>
</evidence>
<dbReference type="SMART" id="SM00091">
    <property type="entry name" value="PAS"/>
    <property type="match status" value="3"/>
</dbReference>
<dbReference type="Pfam" id="PF13426">
    <property type="entry name" value="PAS_9"/>
    <property type="match status" value="3"/>
</dbReference>
<dbReference type="SUPFAM" id="SSF47384">
    <property type="entry name" value="Homodimeric domain of signal transducing histidine kinase"/>
    <property type="match status" value="1"/>
</dbReference>
<dbReference type="PROSITE" id="PS50109">
    <property type="entry name" value="HIS_KIN"/>
    <property type="match status" value="1"/>
</dbReference>
<dbReference type="GO" id="GO:0000155">
    <property type="term" value="F:phosphorelay sensor kinase activity"/>
    <property type="evidence" value="ECO:0007669"/>
    <property type="project" value="InterPro"/>
</dbReference>
<dbReference type="Pfam" id="PF02518">
    <property type="entry name" value="HATPase_c"/>
    <property type="match status" value="1"/>
</dbReference>
<name>A0A5C8K9Y8_9BACT</name>
<evidence type="ECO:0000313" key="9">
    <source>
        <dbReference type="EMBL" id="TXK48750.1"/>
    </source>
</evidence>
<dbReference type="InterPro" id="IPR000014">
    <property type="entry name" value="PAS"/>
</dbReference>
<evidence type="ECO:0000256" key="4">
    <source>
        <dbReference type="ARBA" id="ARBA00022679"/>
    </source>
</evidence>
<feature type="domain" description="PAS" evidence="7">
    <location>
        <begin position="153"/>
        <end position="208"/>
    </location>
</feature>
<dbReference type="InterPro" id="IPR003661">
    <property type="entry name" value="HisK_dim/P_dom"/>
</dbReference>
<feature type="domain" description="Histidine kinase" evidence="6">
    <location>
        <begin position="432"/>
        <end position="646"/>
    </location>
</feature>
<accession>A0A5C8K9Y8</accession>
<comment type="caution">
    <text evidence="9">The sequence shown here is derived from an EMBL/GenBank/DDBJ whole genome shotgun (WGS) entry which is preliminary data.</text>
</comment>
<dbReference type="CDD" id="cd00130">
    <property type="entry name" value="PAS"/>
    <property type="match status" value="3"/>
</dbReference>
<gene>
    <name evidence="9" type="ORF">FVR03_07780</name>
</gene>
<dbReference type="EC" id="2.7.13.3" evidence="2"/>
<feature type="domain" description="PAS" evidence="7">
    <location>
        <begin position="288"/>
        <end position="343"/>
    </location>
</feature>
<dbReference type="Gene3D" id="3.30.565.10">
    <property type="entry name" value="Histidine kinase-like ATPase, C-terminal domain"/>
    <property type="match status" value="1"/>
</dbReference>
<evidence type="ECO:0000256" key="1">
    <source>
        <dbReference type="ARBA" id="ARBA00000085"/>
    </source>
</evidence>
<protein>
    <recommendedName>
        <fullName evidence="2">histidine kinase</fullName>
        <ecNumber evidence="2">2.7.13.3</ecNumber>
    </recommendedName>
</protein>
<dbReference type="EMBL" id="VRTY01000022">
    <property type="protein sequence ID" value="TXK48750.1"/>
    <property type="molecule type" value="Genomic_DNA"/>
</dbReference>
<dbReference type="InterPro" id="IPR052162">
    <property type="entry name" value="Sensor_kinase/Photoreceptor"/>
</dbReference>
<organism evidence="9 10">
    <name type="scientific">Pontibacter qinzhouensis</name>
    <dbReference type="NCBI Taxonomy" id="2603253"/>
    <lineage>
        <taxon>Bacteria</taxon>
        <taxon>Pseudomonadati</taxon>
        <taxon>Bacteroidota</taxon>
        <taxon>Cytophagia</taxon>
        <taxon>Cytophagales</taxon>
        <taxon>Hymenobacteraceae</taxon>
        <taxon>Pontibacter</taxon>
    </lineage>
</organism>
<feature type="domain" description="PAC" evidence="8">
    <location>
        <begin position="93"/>
        <end position="145"/>
    </location>
</feature>
<dbReference type="SMART" id="SM00388">
    <property type="entry name" value="HisKA"/>
    <property type="match status" value="1"/>
</dbReference>
<sequence>MESNLTPEVLASQPATSTEDYYRLLVNQITDYAIFLLDVTGCVATWNAGAKEIKQYSEEEIIGKHFSVFYTSEAKAEDYPGMELREARANGRFEDEGWRVCKDGTVFWANVIITAIYNSHNDLIGFSKVTRDLSARKKAEDELYLALEELKVSEQRFRLLIEGVTDYAIFMLDPAGNIATWNEGARRMKGYESYEILGKYFSKFYSPEAIEEGFPEYELKEAKRKGRFEDEGWRYRKDGSVFWANTILTAMYNAKNELIGFSKITRDLTEKRKLEQQLFSTNEDLKESEEKTKLLINSVQDYAIIMLNPDGVILSWNTGAERIKGYTASEIIGRHFSIFYGQDAIQSGFPQFELNKAIENGHFEDEGWRKRKDGTAFWANVVISPIYNSHNRLLGYAKVTRDLTERRRNEELTQKNKELIRINNELDNFVYAASHDLKSPIVNLEGLLTALQEDMGPQKEAHEEVLTMMSDSIVTLKKVIADLADIIKLQQDKERPVCVDLAELVVEVKANMRELISSSKAEITLQLQGFDSLKYSRKNLRSILFNLLSNAIKYADPKRAPKVSVSTSIAATGDYVISVADNGLGIANHQVDKIFSMFKRAHDHVEGSGIGLYLVKKILSNSGDKINVTSEEGRGSVFTVTFRKEDQQS</sequence>
<dbReference type="PANTHER" id="PTHR43304">
    <property type="entry name" value="PHYTOCHROME-LIKE PROTEIN CPH1"/>
    <property type="match status" value="1"/>
</dbReference>
<keyword evidence="5 9" id="KW-0418">Kinase</keyword>
<keyword evidence="4" id="KW-0808">Transferase</keyword>
<reference evidence="9 10" key="1">
    <citation type="submission" date="2019-08" db="EMBL/GenBank/DDBJ databases">
        <authorList>
            <person name="Shi S."/>
        </authorList>
    </citation>
    <scope>NUCLEOTIDE SEQUENCE [LARGE SCALE GENOMIC DNA]</scope>
    <source>
        <strain evidence="9 10">GY10130</strain>
    </source>
</reference>
<dbReference type="InterPro" id="IPR004358">
    <property type="entry name" value="Sig_transdc_His_kin-like_C"/>
</dbReference>